<evidence type="ECO:0000313" key="3">
    <source>
        <dbReference type="EMBL" id="CZS92530.1"/>
    </source>
</evidence>
<keyword evidence="4" id="KW-1185">Reference proteome</keyword>
<name>A0A1E1K3T3_9HELO</name>
<dbReference type="Proteomes" id="UP000178912">
    <property type="component" value="Unassembled WGS sequence"/>
</dbReference>
<dbReference type="SMART" id="SM00220">
    <property type="entry name" value="S_TKc"/>
    <property type="match status" value="1"/>
</dbReference>
<dbReference type="InterPro" id="IPR000719">
    <property type="entry name" value="Prot_kinase_dom"/>
</dbReference>
<proteinExistence type="predicted"/>
<dbReference type="Gene3D" id="1.10.510.10">
    <property type="entry name" value="Transferase(Phosphotransferase) domain 1"/>
    <property type="match status" value="1"/>
</dbReference>
<protein>
    <recommendedName>
        <fullName evidence="2">Protein kinase domain-containing protein</fullName>
    </recommendedName>
</protein>
<sequence>MAQLSVDGVAVTREPHHLNQHRCKIQASKLEYIFEWTDFANGNDFKAGRRRYVKEVSGQSHANVNVEMPTPLLVKRTIGDWTLAQALGRGVNGRVFFGSKTSGEIAAIKLLERTSRNQRLISQELQTLDKLTCLAKESGNENSVLRIVDVVYTTQKEFSNITVFDNVAIALQPLTPRTLSDLIQYPITSGSKGMTIEAATAFRSALLGVKFFHNNHWLHQDLKPANIGLVGSGPFTRSILLDVGGSRKIAADTSLSPSPGQTGTIGYLAPELELGNYNKSVDIWAMGVILYELTYHRHPWKFAMNPWRCEKENEELRPAFRSRYERAIDIMELDFKSASASPTNGYKHLGSLFIDMVKYKWPAPENYVQRLSIDEVLNHPAWGDLLPDSSQTKKRRV</sequence>
<keyword evidence="1" id="KW-0547">Nucleotide-binding</keyword>
<evidence type="ECO:0000313" key="4">
    <source>
        <dbReference type="Proteomes" id="UP000178912"/>
    </source>
</evidence>
<dbReference type="AlphaFoldDB" id="A0A1E1K3T3"/>
<dbReference type="InterPro" id="IPR017441">
    <property type="entry name" value="Protein_kinase_ATP_BS"/>
</dbReference>
<gene>
    <name evidence="3" type="ORF">RAG0_03144</name>
</gene>
<dbReference type="OrthoDB" id="3516685at2759"/>
<dbReference type="PROSITE" id="PS00107">
    <property type="entry name" value="PROTEIN_KINASE_ATP"/>
    <property type="match status" value="1"/>
</dbReference>
<dbReference type="GO" id="GO:0004674">
    <property type="term" value="F:protein serine/threonine kinase activity"/>
    <property type="evidence" value="ECO:0007669"/>
    <property type="project" value="TreeGrafter"/>
</dbReference>
<organism evidence="3 4">
    <name type="scientific">Rhynchosporium agropyri</name>
    <dbReference type="NCBI Taxonomy" id="914238"/>
    <lineage>
        <taxon>Eukaryota</taxon>
        <taxon>Fungi</taxon>
        <taxon>Dikarya</taxon>
        <taxon>Ascomycota</taxon>
        <taxon>Pezizomycotina</taxon>
        <taxon>Leotiomycetes</taxon>
        <taxon>Helotiales</taxon>
        <taxon>Ploettnerulaceae</taxon>
        <taxon>Rhynchosporium</taxon>
    </lineage>
</organism>
<dbReference type="PANTHER" id="PTHR44167:SF24">
    <property type="entry name" value="SERINE_THREONINE-PROTEIN KINASE CHK2"/>
    <property type="match status" value="1"/>
</dbReference>
<accession>A0A1E1K3T3</accession>
<dbReference type="SUPFAM" id="SSF56112">
    <property type="entry name" value="Protein kinase-like (PK-like)"/>
    <property type="match status" value="1"/>
</dbReference>
<dbReference type="GO" id="GO:0005634">
    <property type="term" value="C:nucleus"/>
    <property type="evidence" value="ECO:0007669"/>
    <property type="project" value="TreeGrafter"/>
</dbReference>
<dbReference type="EMBL" id="FJUX01000012">
    <property type="protein sequence ID" value="CZS92530.1"/>
    <property type="molecule type" value="Genomic_DNA"/>
</dbReference>
<dbReference type="GO" id="GO:0044773">
    <property type="term" value="P:mitotic DNA damage checkpoint signaling"/>
    <property type="evidence" value="ECO:0007669"/>
    <property type="project" value="TreeGrafter"/>
</dbReference>
<keyword evidence="1" id="KW-0067">ATP-binding</keyword>
<reference evidence="4" key="1">
    <citation type="submission" date="2016-03" db="EMBL/GenBank/DDBJ databases">
        <authorList>
            <person name="Guldener U."/>
        </authorList>
    </citation>
    <scope>NUCLEOTIDE SEQUENCE [LARGE SCALE GENOMIC DNA]</scope>
    <source>
        <strain evidence="4">04CH-RAC-A.6.1</strain>
    </source>
</reference>
<evidence type="ECO:0000259" key="2">
    <source>
        <dbReference type="PROSITE" id="PS50011"/>
    </source>
</evidence>
<evidence type="ECO:0000256" key="1">
    <source>
        <dbReference type="PROSITE-ProRule" id="PRU10141"/>
    </source>
</evidence>
<dbReference type="PANTHER" id="PTHR44167">
    <property type="entry name" value="OVARIAN-SPECIFIC SERINE/THREONINE-PROTEIN KINASE LOK-RELATED"/>
    <property type="match status" value="1"/>
</dbReference>
<dbReference type="Gene3D" id="3.30.200.20">
    <property type="entry name" value="Phosphorylase Kinase, domain 1"/>
    <property type="match status" value="1"/>
</dbReference>
<dbReference type="Pfam" id="PF00069">
    <property type="entry name" value="Pkinase"/>
    <property type="match status" value="1"/>
</dbReference>
<dbReference type="CDD" id="cd00180">
    <property type="entry name" value="PKc"/>
    <property type="match status" value="1"/>
</dbReference>
<dbReference type="PROSITE" id="PS50011">
    <property type="entry name" value="PROTEIN_KINASE_DOM"/>
    <property type="match status" value="1"/>
</dbReference>
<dbReference type="InterPro" id="IPR011009">
    <property type="entry name" value="Kinase-like_dom_sf"/>
</dbReference>
<dbReference type="GO" id="GO:0005524">
    <property type="term" value="F:ATP binding"/>
    <property type="evidence" value="ECO:0007669"/>
    <property type="project" value="UniProtKB-UniRule"/>
</dbReference>
<feature type="domain" description="Protein kinase" evidence="2">
    <location>
        <begin position="81"/>
        <end position="382"/>
    </location>
</feature>
<feature type="binding site" evidence="1">
    <location>
        <position position="109"/>
    </location>
    <ligand>
        <name>ATP</name>
        <dbReference type="ChEBI" id="CHEBI:30616"/>
    </ligand>
</feature>